<accession>X0SB69</accession>
<dbReference type="InterPro" id="IPR036465">
    <property type="entry name" value="vWFA_dom_sf"/>
</dbReference>
<evidence type="ECO:0000259" key="2">
    <source>
        <dbReference type="PROSITE" id="PS50234"/>
    </source>
</evidence>
<dbReference type="AlphaFoldDB" id="X0SB69"/>
<name>X0SB69_9ZZZZ</name>
<evidence type="ECO:0000313" key="3">
    <source>
        <dbReference type="EMBL" id="GAF73157.1"/>
    </source>
</evidence>
<evidence type="ECO:0000256" key="1">
    <source>
        <dbReference type="SAM" id="MobiDB-lite"/>
    </source>
</evidence>
<feature type="region of interest" description="Disordered" evidence="1">
    <location>
        <begin position="290"/>
        <end position="344"/>
    </location>
</feature>
<feature type="non-terminal residue" evidence="3">
    <location>
        <position position="1"/>
    </location>
</feature>
<comment type="caution">
    <text evidence="3">The sequence shown here is derived from an EMBL/GenBank/DDBJ whole genome shotgun (WGS) entry which is preliminary data.</text>
</comment>
<reference evidence="3" key="1">
    <citation type="journal article" date="2014" name="Front. Microbiol.">
        <title>High frequency of phylogenetically diverse reductive dehalogenase-homologous genes in deep subseafloor sedimentary metagenomes.</title>
        <authorList>
            <person name="Kawai M."/>
            <person name="Futagami T."/>
            <person name="Toyoda A."/>
            <person name="Takaki Y."/>
            <person name="Nishi S."/>
            <person name="Hori S."/>
            <person name="Arai W."/>
            <person name="Tsubouchi T."/>
            <person name="Morono Y."/>
            <person name="Uchiyama I."/>
            <person name="Ito T."/>
            <person name="Fujiyama A."/>
            <person name="Inagaki F."/>
            <person name="Takami H."/>
        </authorList>
    </citation>
    <scope>NUCLEOTIDE SEQUENCE</scope>
    <source>
        <strain evidence="3">Expedition CK06-06</strain>
    </source>
</reference>
<dbReference type="InterPro" id="IPR013783">
    <property type="entry name" value="Ig-like_fold"/>
</dbReference>
<dbReference type="InterPro" id="IPR002035">
    <property type="entry name" value="VWF_A"/>
</dbReference>
<dbReference type="Gene3D" id="3.40.50.410">
    <property type="entry name" value="von Willebrand factor, type A domain"/>
    <property type="match status" value="1"/>
</dbReference>
<proteinExistence type="predicted"/>
<organism evidence="3">
    <name type="scientific">marine sediment metagenome</name>
    <dbReference type="NCBI Taxonomy" id="412755"/>
    <lineage>
        <taxon>unclassified sequences</taxon>
        <taxon>metagenomes</taxon>
        <taxon>ecological metagenomes</taxon>
    </lineage>
</organism>
<feature type="non-terminal residue" evidence="3">
    <location>
        <position position="344"/>
    </location>
</feature>
<dbReference type="CDD" id="cd00198">
    <property type="entry name" value="vWFA"/>
    <property type="match status" value="1"/>
</dbReference>
<sequence length="344" mass="38386">TEQPLTNDFSRVEIALRNVLMNDPSGQTHIAAGVDQATIELTGMRGALSTEDPDSEKVVLFFTDGQPTLPYGPGFAADNVRAVFRAATRANRMGIRIHSFAIGPDALEGPIATVEMANRTNGYFTPVRHPGDLVEVVEEVSFANMSGIRVHNQTKNVDANPLRMTADGSWGGFVQLDPGENTIEVAATADDGAEATTTLAVNFEPGAGEAAIPRGLVNQRNRLLEDCLIAVKRVRMEAEEDRNAQVRRELKMEIEREREAARQRANDQRKELKIIVDDSDEQEKKILIDIDESDDQRQQIQMEVDEADRQNQQIQMDVDESDRQDQQIQMDVDESDRQDQKIQM</sequence>
<dbReference type="Gene3D" id="2.60.40.10">
    <property type="entry name" value="Immunoglobulins"/>
    <property type="match status" value="1"/>
</dbReference>
<feature type="compositionally biased region" description="Basic and acidic residues" evidence="1">
    <location>
        <begin position="335"/>
        <end position="344"/>
    </location>
</feature>
<protein>
    <recommendedName>
        <fullName evidence="2">VWFA domain-containing protein</fullName>
    </recommendedName>
</protein>
<gene>
    <name evidence="3" type="ORF">S01H1_17570</name>
</gene>
<dbReference type="PROSITE" id="PS50234">
    <property type="entry name" value="VWFA"/>
    <property type="match status" value="1"/>
</dbReference>
<dbReference type="EMBL" id="BARS01009333">
    <property type="protein sequence ID" value="GAF73157.1"/>
    <property type="molecule type" value="Genomic_DNA"/>
</dbReference>
<feature type="domain" description="VWFA" evidence="2">
    <location>
        <begin position="1"/>
        <end position="140"/>
    </location>
</feature>
<dbReference type="SUPFAM" id="SSF53300">
    <property type="entry name" value="vWA-like"/>
    <property type="match status" value="1"/>
</dbReference>